<accession>A0A089HRE0</accession>
<keyword evidence="11" id="KW-1185">Reference proteome</keyword>
<dbReference type="GO" id="GO:0005886">
    <property type="term" value="C:plasma membrane"/>
    <property type="evidence" value="ECO:0007669"/>
    <property type="project" value="UniProtKB-SubCell"/>
</dbReference>
<evidence type="ECO:0000256" key="2">
    <source>
        <dbReference type="ARBA" id="ARBA00009212"/>
    </source>
</evidence>
<evidence type="ECO:0000256" key="5">
    <source>
        <dbReference type="ARBA" id="ARBA00022692"/>
    </source>
</evidence>
<dbReference type="AlphaFoldDB" id="A0A089HRE0"/>
<dbReference type="NCBIfam" id="NF009248">
    <property type="entry name" value="PRK12600.1"/>
    <property type="match status" value="1"/>
</dbReference>
<organism evidence="10 11">
    <name type="scientific">Paenibacillus durus</name>
    <name type="common">Paenibacillus azotofixans</name>
    <dbReference type="NCBI Taxonomy" id="44251"/>
    <lineage>
        <taxon>Bacteria</taxon>
        <taxon>Bacillati</taxon>
        <taxon>Bacillota</taxon>
        <taxon>Bacilli</taxon>
        <taxon>Bacillales</taxon>
        <taxon>Paenibacillaceae</taxon>
        <taxon>Paenibacillus</taxon>
    </lineage>
</organism>
<dbReference type="KEGG" id="pdu:PDUR_23865"/>
<evidence type="ECO:0000256" key="7">
    <source>
        <dbReference type="ARBA" id="ARBA00023136"/>
    </source>
</evidence>
<evidence type="ECO:0000256" key="9">
    <source>
        <dbReference type="SAM" id="Phobius"/>
    </source>
</evidence>
<keyword evidence="8" id="KW-0406">Ion transport</keyword>
<dbReference type="GO" id="GO:0015385">
    <property type="term" value="F:sodium:proton antiporter activity"/>
    <property type="evidence" value="ECO:0007669"/>
    <property type="project" value="TreeGrafter"/>
</dbReference>
<feature type="transmembrane region" description="Helical" evidence="9">
    <location>
        <begin position="35"/>
        <end position="56"/>
    </location>
</feature>
<evidence type="ECO:0000256" key="1">
    <source>
        <dbReference type="ARBA" id="ARBA00004651"/>
    </source>
</evidence>
<keyword evidence="5 9" id="KW-0812">Transmembrane</keyword>
<keyword evidence="7 8" id="KW-0472">Membrane</keyword>
<sequence>MVSALLTAALVILSLAVLACTYRLIKGPTRPDRIAALDTIGINVLAMIAVICMLLRTQDFIEIILVIGILTFIGTAALARYIERGVVIERGDDEHGR</sequence>
<comment type="subcellular location">
    <subcellularLocation>
        <location evidence="1 8">Cell membrane</location>
        <topology evidence="1 8">Multi-pass membrane protein</topology>
    </subcellularLocation>
</comment>
<keyword evidence="4 8" id="KW-1003">Cell membrane</keyword>
<proteinExistence type="inferred from homology"/>
<dbReference type="PANTHER" id="PTHR34702">
    <property type="entry name" value="NA(+)/H(+) ANTIPORTER SUBUNIT F1"/>
    <property type="match status" value="1"/>
</dbReference>
<reference evidence="10 11" key="1">
    <citation type="submission" date="2014-08" db="EMBL/GenBank/DDBJ databases">
        <title>Comparative genomics of the Paenibacillus odorifer group.</title>
        <authorList>
            <person name="den Bakker H.C."/>
            <person name="Tsai Y.-C."/>
            <person name="Martin N."/>
            <person name="Korlach J."/>
            <person name="Wiedmann M."/>
        </authorList>
    </citation>
    <scope>NUCLEOTIDE SEQUENCE [LARGE SCALE GENOMIC DNA]</scope>
    <source>
        <strain evidence="10 11">DSM 1735</strain>
    </source>
</reference>
<feature type="transmembrane region" description="Helical" evidence="9">
    <location>
        <begin position="63"/>
        <end position="82"/>
    </location>
</feature>
<dbReference type="PANTHER" id="PTHR34702:SF1">
    <property type="entry name" value="NA(+)_H(+) ANTIPORTER SUBUNIT F"/>
    <property type="match status" value="1"/>
</dbReference>
<evidence type="ECO:0000256" key="3">
    <source>
        <dbReference type="ARBA" id="ARBA00022448"/>
    </source>
</evidence>
<protein>
    <submittedName>
        <fullName evidence="10">Monovalent cation/H+ antiporter subunit F</fullName>
    </submittedName>
</protein>
<gene>
    <name evidence="10" type="ORF">PDUR_23865</name>
</gene>
<keyword evidence="8" id="KW-0050">Antiport</keyword>
<dbReference type="eggNOG" id="COG2212">
    <property type="taxonomic scope" value="Bacteria"/>
</dbReference>
<evidence type="ECO:0000313" key="10">
    <source>
        <dbReference type="EMBL" id="AIQ14586.1"/>
    </source>
</evidence>
<dbReference type="STRING" id="44251.PDUR_23865"/>
<dbReference type="OrthoDB" id="9799958at2"/>
<comment type="similarity">
    <text evidence="2 8">Belongs to the CPA3 antiporters (TC 2.A.63) subunit F family.</text>
</comment>
<keyword evidence="3 8" id="KW-0813">Transport</keyword>
<dbReference type="InterPro" id="IPR007208">
    <property type="entry name" value="MrpF/PhaF-like"/>
</dbReference>
<keyword evidence="6 9" id="KW-1133">Transmembrane helix</keyword>
<evidence type="ECO:0000313" key="11">
    <source>
        <dbReference type="Proteomes" id="UP000029409"/>
    </source>
</evidence>
<name>A0A089HRE0_PAEDU</name>
<dbReference type="Proteomes" id="UP000029409">
    <property type="component" value="Chromosome"/>
</dbReference>
<dbReference type="EMBL" id="CP009288">
    <property type="protein sequence ID" value="AIQ14586.1"/>
    <property type="molecule type" value="Genomic_DNA"/>
</dbReference>
<dbReference type="RefSeq" id="WP_042208335.1">
    <property type="nucleotide sequence ID" value="NZ_CP009288.1"/>
</dbReference>
<dbReference type="Pfam" id="PF04066">
    <property type="entry name" value="MrpF_PhaF"/>
    <property type="match status" value="1"/>
</dbReference>
<evidence type="ECO:0000256" key="4">
    <source>
        <dbReference type="ARBA" id="ARBA00022475"/>
    </source>
</evidence>
<dbReference type="PIRSF" id="PIRSF028784">
    <property type="entry name" value="MrpF"/>
    <property type="match status" value="1"/>
</dbReference>
<evidence type="ECO:0000256" key="8">
    <source>
        <dbReference type="PIRNR" id="PIRNR028784"/>
    </source>
</evidence>
<evidence type="ECO:0000256" key="6">
    <source>
        <dbReference type="ARBA" id="ARBA00022989"/>
    </source>
</evidence>